<dbReference type="Gene3D" id="3.20.20.140">
    <property type="entry name" value="Metal-dependent hydrolases"/>
    <property type="match status" value="2"/>
</dbReference>
<organism evidence="1 2">
    <name type="scientific">Aeromonas caviae</name>
    <name type="common">Aeromonas punctata</name>
    <dbReference type="NCBI Taxonomy" id="648"/>
    <lineage>
        <taxon>Bacteria</taxon>
        <taxon>Pseudomonadati</taxon>
        <taxon>Pseudomonadota</taxon>
        <taxon>Gammaproteobacteria</taxon>
        <taxon>Aeromonadales</taxon>
        <taxon>Aeromonadaceae</taxon>
        <taxon>Aeromonas</taxon>
    </lineage>
</organism>
<dbReference type="Proteomes" id="UP001304847">
    <property type="component" value="Unassembled WGS sequence"/>
</dbReference>
<protein>
    <submittedName>
        <fullName evidence="1">Antiviral RADAR system adenosine deaminase RdrB</fullName>
    </submittedName>
</protein>
<dbReference type="SUPFAM" id="SSF51556">
    <property type="entry name" value="Metallo-dependent hydrolases"/>
    <property type="match status" value="1"/>
</dbReference>
<dbReference type="InterPro" id="IPR032466">
    <property type="entry name" value="Metal_Hydrolase"/>
</dbReference>
<proteinExistence type="predicted"/>
<dbReference type="RefSeq" id="WP_323580175.1">
    <property type="nucleotide sequence ID" value="NZ_JAYGOJ010000081.1"/>
</dbReference>
<evidence type="ECO:0000313" key="2">
    <source>
        <dbReference type="Proteomes" id="UP001304847"/>
    </source>
</evidence>
<dbReference type="InterPro" id="IPR006330">
    <property type="entry name" value="Ado/ade_deaminase"/>
</dbReference>
<dbReference type="PANTHER" id="PTHR11409">
    <property type="entry name" value="ADENOSINE DEAMINASE"/>
    <property type="match status" value="1"/>
</dbReference>
<accession>A0ABU5W7Y1</accession>
<reference evidence="1 2" key="1">
    <citation type="submission" date="2023-12" db="EMBL/GenBank/DDBJ databases">
        <title>Characterization of antibiotic resistance in Aeromonas spp. in hospital effluent.</title>
        <authorList>
            <person name="Negoseki B.R.S."/>
            <person name="Krul D."/>
            <person name="Siqueira A.C."/>
            <person name="Almeida M."/>
            <person name="Mesa D."/>
            <person name="Conte D."/>
            <person name="Dalla-Costa L.M."/>
        </authorList>
    </citation>
    <scope>NUCLEOTIDE SEQUENCE [LARGE SCALE GENOMIC DNA]</scope>
    <source>
        <strain evidence="1 2">36v</strain>
    </source>
</reference>
<evidence type="ECO:0000313" key="1">
    <source>
        <dbReference type="EMBL" id="MEA9437022.1"/>
    </source>
</evidence>
<comment type="caution">
    <text evidence="1">The sequence shown here is derived from an EMBL/GenBank/DDBJ whole genome shotgun (WGS) entry which is preliminary data.</text>
</comment>
<dbReference type="PANTHER" id="PTHR11409:SF43">
    <property type="entry name" value="ADENOSINE DEAMINASE"/>
    <property type="match status" value="1"/>
</dbReference>
<dbReference type="NCBIfam" id="NF041744">
    <property type="entry name" value="RdrB"/>
    <property type="match status" value="1"/>
</dbReference>
<dbReference type="EMBL" id="JAYGOJ010000081">
    <property type="protein sequence ID" value="MEA9437022.1"/>
    <property type="molecule type" value="Genomic_DNA"/>
</dbReference>
<sequence length="914" mass="105205">MLHRSLTEQAAGCFYGDKQLAERLWQALLQEPDSFGGWPALQEECFQLLVEGVDARNPREYRLTDIRHLMGVLCTGDLLLTGELPWLGELFSRLFTRNGDLLCYRETQVQAYVRIAAELDPTLLVAWHLCDWLQQSPAPSPHDIQRVLSAQTAFFAPPGNPELLFAEGHVHFGGITADSAILDDYLFAGRELTLYEKASPWHQQQHQLLLPQLDRVRRLLALLLAPLEKPVTNGGQEKYHSSMQAYWLRDPMRNGLSLPDWPTMAAMYATASLGSSEWLLRGVALAMEGGHANRWLWLLLYLCRRYRSKETLPLERTAILCFWQTFNGLRRSLIMDGQGLTRFAEHYYNSNLGRGTESRHDNLRRLFHTSGDVVEIKSGPNSFSPKFSQLFSKGLLKQSGLSQPTPPYIFGEHEIRPNANAQTYLQTLERWQFCGHFSRTSRHERGKRPKANCKDLWKTTRKLLNKLNNQSGWNDAVFLGGKLNPHFHFQPARWFRGLDVAGDENALKIEWFSPMLRWLRSGLMGRSEGESASTGFHLSIHAGEDYAHPASGLRHIDETVRFCEFRDGDRLGHALALGIEPTFWVERQGDMLLPLDEHLDNLVWLWHYAVELSGRLLLAQQVLPLLERRIARFSRELSGWRVPHFGYEFERDDRSLSVVDSPSHLGGTTTPDTLYRAWLLRQNCHYTLRELHGGQPLTARERSALPDWRCLMDNNDEAVRLYLNRHSYLESGQELPLVMVRFSNSWQGRDSLYPEQHGGTPHSQNTVCRVELFNDTDTPAELEFMHALQDYLLDRYESMGLIIEANPTSNVYIARLKQHSEHPIFRWHPPEESVLVPGGEHNRHNLRRGPIRVLVNTDDPGIMPTTLRTEFLLLREAALERGIGRTIAERWLETLRQYGIEQFHRNHLPVFEQV</sequence>
<keyword evidence="2" id="KW-1185">Reference proteome</keyword>
<gene>
    <name evidence="1" type="primary">rdrB</name>
    <name evidence="1" type="ORF">VCX44_14690</name>
</gene>
<name>A0ABU5W7Y1_AERCA</name>